<dbReference type="KEGG" id="tvo:TVG0562373"/>
<reference evidence="1 2" key="1">
    <citation type="journal article" date="1999" name="Proc. Jpn. Acad.">
        <title>Determination of the complete genomic DNA sequence of Thermoplasma volvanium GSS1.</title>
        <authorList>
            <person name="Kawashima T."/>
            <person name="Yamamoto Y."/>
            <person name="Aramaki H."/>
            <person name="Nunoshiba T."/>
            <person name="Kawamoto T."/>
            <person name="Watanabe K."/>
            <person name="Yamazaki M."/>
            <person name="Kanehori K."/>
            <person name="Amano N."/>
            <person name="Ohya Y."/>
            <person name="Makino K."/>
            <person name="Suzuki M."/>
        </authorList>
    </citation>
    <scope>NUCLEOTIDE SEQUENCE [LARGE SCALE GENOMIC DNA]</scope>
    <source>
        <strain evidence="2">ATCC 51530 / DSM 4299 / JCM 9571 / NBRC 15438 / GSS1</strain>
    </source>
</reference>
<dbReference type="RefSeq" id="WP_010916832.1">
    <property type="nucleotide sequence ID" value="NC_002689.2"/>
</dbReference>
<reference evidence="1 2" key="2">
    <citation type="journal article" date="2000" name="Proc. Natl. Acad. Sci. U.S.A.">
        <title>Archaeal adaptation to higher temperatures revealed by genomic sequence of Thermoplasma volcanium.</title>
        <authorList>
            <person name="Kawashima T."/>
            <person name="Amano N."/>
            <person name="Koike H."/>
            <person name="Makino S."/>
            <person name="Higuchi S."/>
            <person name="Kawashima-Ohya Y."/>
            <person name="Watanabe K."/>
            <person name="Yamazaki M."/>
            <person name="Kanehori K."/>
            <person name="Kawamoto T."/>
            <person name="Nunoshiba T."/>
            <person name="Yamamoto Y."/>
            <person name="Aramaki H."/>
            <person name="Makino K."/>
            <person name="Suzuki M."/>
        </authorList>
    </citation>
    <scope>NUCLEOTIDE SEQUENCE [LARGE SCALE GENOMIC DNA]</scope>
    <source>
        <strain evidence="2">ATCC 51530 / DSM 4299 / JCM 9571 / NBRC 15438 / GSS1</strain>
    </source>
</reference>
<dbReference type="AlphaFoldDB" id="Q97B84"/>
<evidence type="ECO:0008006" key="3">
    <source>
        <dbReference type="Google" id="ProtNLM"/>
    </source>
</evidence>
<accession>Q97B84</accession>
<gene>
    <name evidence="1" type="ORF">TVG0562373</name>
</gene>
<dbReference type="Gene3D" id="3.40.50.150">
    <property type="entry name" value="Vaccinia Virus protein VP39"/>
    <property type="match status" value="1"/>
</dbReference>
<dbReference type="EMBL" id="BA000011">
    <property type="protein sequence ID" value="BAB59715.1"/>
    <property type="molecule type" value="Genomic_DNA"/>
</dbReference>
<dbReference type="PaxDb" id="273116-14324788"/>
<proteinExistence type="predicted"/>
<dbReference type="GeneID" id="1441090"/>
<dbReference type="OrthoDB" id="56872at2157"/>
<evidence type="ECO:0000313" key="2">
    <source>
        <dbReference type="Proteomes" id="UP000001017"/>
    </source>
</evidence>
<name>Q97B84_THEVO</name>
<sequence length="381" mass="43010">MSKHLEKILERAVYDEAFRNKLNSQIEYAIQQIDRGVSVPDSVVSEFARARIRVRKKYSKWDKLFFDKYSAMYSTPENIGRYRASRINGPVLDVGSGAGMQCIMFGLEYGCKGIEVDRSRYLMSLLNSIAYRCKSEFVNSDFYKNSIRDAHIVFSDPLRTKASSISELKPSPLDIMEKIQAEAFIFDLPPRMPASTINIDGEREYISVDGVLSRFTVYTGSLKEAEYSAHIMPSGIHLNGEKQTVKFEEGVPGRLIYVPDPAVVAAGLLGAYSSLVMVSNDGRRLILSSDDTVENFPGTIYEIIHSCDGTSLAFSLRSLRPRNVYLRFSIDPVQYYSITNSVTSADGLTDLYVFRYKELFLITKKIFDINSTGNKAVNFFK</sequence>
<dbReference type="PhylomeDB" id="Q97B84"/>
<evidence type="ECO:0000313" key="1">
    <source>
        <dbReference type="EMBL" id="BAB59715.1"/>
    </source>
</evidence>
<keyword evidence="2" id="KW-1185">Reference proteome</keyword>
<protein>
    <recommendedName>
        <fullName evidence="3">THUMP-like domain-containing protein</fullName>
    </recommendedName>
</protein>
<dbReference type="Proteomes" id="UP000001017">
    <property type="component" value="Chromosome"/>
</dbReference>
<dbReference type="HOGENOM" id="CLU_061951_0_0_2"/>
<dbReference type="SUPFAM" id="SSF53335">
    <property type="entry name" value="S-adenosyl-L-methionine-dependent methyltransferases"/>
    <property type="match status" value="1"/>
</dbReference>
<organism evidence="1 2">
    <name type="scientific">Thermoplasma volcanium (strain ATCC 51530 / DSM 4299 / JCM 9571 / NBRC 15438 / GSS1)</name>
    <dbReference type="NCBI Taxonomy" id="273116"/>
    <lineage>
        <taxon>Archaea</taxon>
        <taxon>Methanobacteriati</taxon>
        <taxon>Thermoplasmatota</taxon>
        <taxon>Thermoplasmata</taxon>
        <taxon>Thermoplasmatales</taxon>
        <taxon>Thermoplasmataceae</taxon>
        <taxon>Thermoplasma</taxon>
    </lineage>
</organism>
<dbReference type="eggNOG" id="arCOG05015">
    <property type="taxonomic scope" value="Archaea"/>
</dbReference>
<dbReference type="InterPro" id="IPR029063">
    <property type="entry name" value="SAM-dependent_MTases_sf"/>
</dbReference>
<dbReference type="STRING" id="273116.gene:9381359"/>